<sequence length="726" mass="79148">MANLFAVSHACLLSALLTASASTPSFAEDLPAANVFIEFSGGGVDRDMAAVINAFSGKSQLLPVHKYMPAKTSSLCPILDSQLGLGKAYCTGEVIAAIRALNEKNGVTINPDAVNPVQGVVLPEIKLTETEISRVYNLEQKMEAQRLEQIEKNPSWQNSIVRKETDLLARSDKGDMSLPQLEQLTFKRIAWQFTISGSSDRIIEAQYLSLMLVNRNLSVDVESTSGFDKTAHSATRYSALDHYKKWCVDQNAPNAEGSFSDLAGWLYETKAAVACEGQDPPRPEVVIMDQAIDPNSDLAASFPGAHAATPQPATSCQTSAFTKSTDHGTLLSTIVASNANGYGFLGVEPRAMIRSFVWDQRLVTNNKLKVFIREAMTPVKPQVYLFASEFAPYTPHPDTNQATAAETLLAKEIWRRTPDGKWLDLLVNDQVRVREGLAREILQSPMLLVVSAGQAIDGDEGREIHWETPMPPQNLGDYDKVLVVAACENCDGDTAKLWKESNRGLDNKSFVGVMAPGGGEIPTYLSNHKVGETMGGTSASAAFVAGLAAKMASCYPSSYNAQPYQLKERIILASRPIAEKTANEHVAGGVIDPEVSMLDPRKDWLKLKESPVRAVAFVKWCSDRLKLDDDTRDPLNLLPTRRISNVEGVGLVQQRVSLIETDPVYSKHQVKRELPATALEPDKPVAVVRYDSSSAECAINIPRLTDLFLSKTYADSGDCSAAPLCE</sequence>
<evidence type="ECO:0000313" key="3">
    <source>
        <dbReference type="EMBL" id="TAW14247.1"/>
    </source>
</evidence>
<dbReference type="SUPFAM" id="SSF52743">
    <property type="entry name" value="Subtilisin-like"/>
    <property type="match status" value="1"/>
</dbReference>
<protein>
    <recommendedName>
        <fullName evidence="2">Peptidase S8/S53 domain-containing protein</fullName>
    </recommendedName>
</protein>
<dbReference type="EMBL" id="SIPC01000004">
    <property type="protein sequence ID" value="TAX67482.1"/>
    <property type="molecule type" value="Genomic_DNA"/>
</dbReference>
<feature type="signal peptide" evidence="1">
    <location>
        <begin position="1"/>
        <end position="27"/>
    </location>
</feature>
<evidence type="ECO:0000313" key="4">
    <source>
        <dbReference type="EMBL" id="TAX67482.1"/>
    </source>
</evidence>
<feature type="chain" id="PRO_5030098895" description="Peptidase S8/S53 domain-containing protein" evidence="1">
    <location>
        <begin position="28"/>
        <end position="726"/>
    </location>
</feature>
<comment type="caution">
    <text evidence="4">The sequence shown here is derived from an EMBL/GenBank/DDBJ whole genome shotgun (WGS) entry which is preliminary data.</text>
</comment>
<dbReference type="Gene3D" id="3.40.50.200">
    <property type="entry name" value="Peptidase S8/S53 domain"/>
    <property type="match status" value="1"/>
</dbReference>
<dbReference type="EMBL" id="SIPS01000004">
    <property type="protein sequence ID" value="TAW14247.1"/>
    <property type="molecule type" value="Genomic_DNA"/>
</dbReference>
<accession>A0A4Q8XTR1</accession>
<evidence type="ECO:0000313" key="6">
    <source>
        <dbReference type="Proteomes" id="UP000293652"/>
    </source>
</evidence>
<dbReference type="GO" id="GO:0006508">
    <property type="term" value="P:proteolysis"/>
    <property type="evidence" value="ECO:0007669"/>
    <property type="project" value="InterPro"/>
</dbReference>
<proteinExistence type="predicted"/>
<evidence type="ECO:0000256" key="1">
    <source>
        <dbReference type="SAM" id="SignalP"/>
    </source>
</evidence>
<keyword evidence="1" id="KW-0732">Signal</keyword>
<keyword evidence="4" id="KW-0614">Plasmid</keyword>
<evidence type="ECO:0000313" key="5">
    <source>
        <dbReference type="Proteomes" id="UP000292036"/>
    </source>
</evidence>
<organism evidence="4 6">
    <name type="scientific">Rhizobium leguminosarum</name>
    <dbReference type="NCBI Taxonomy" id="384"/>
    <lineage>
        <taxon>Bacteria</taxon>
        <taxon>Pseudomonadati</taxon>
        <taxon>Pseudomonadota</taxon>
        <taxon>Alphaproteobacteria</taxon>
        <taxon>Hyphomicrobiales</taxon>
        <taxon>Rhizobiaceae</taxon>
        <taxon>Rhizobium/Agrobacterium group</taxon>
        <taxon>Rhizobium</taxon>
    </lineage>
</organism>
<gene>
    <name evidence="4" type="ORF">ELI03_30050</name>
    <name evidence="3" type="ORF">ELI19_31530</name>
</gene>
<dbReference type="Proteomes" id="UP000293652">
    <property type="component" value="Unassembled WGS sequence"/>
</dbReference>
<reference evidence="5 6" key="1">
    <citation type="submission" date="2019-02" db="EMBL/GenBank/DDBJ databases">
        <title>The genomic architecture of introgression among sibling species of bacteria.</title>
        <authorList>
            <person name="Cavassim M.I.A."/>
            <person name="Moeskjaer S."/>
            <person name="Moslemi C."/>
            <person name="Fields B."/>
            <person name="Bachmann A."/>
            <person name="Vilhjalmsson B."/>
            <person name="Schierup M.H."/>
            <person name="Young J.P.W."/>
            <person name="Andersen S.U."/>
        </authorList>
    </citation>
    <scope>NUCLEOTIDE SEQUENCE [LARGE SCALE GENOMIC DNA]</scope>
    <source>
        <strain evidence="4 6">SM145A</strain>
        <strain evidence="3 5">SM151B</strain>
        <plasmid evidence="4">pSM145A_Rh03</plasmid>
        <plasmid evidence="3">pSM151B_Rh03</plasmid>
    </source>
</reference>
<dbReference type="Pfam" id="PF00082">
    <property type="entry name" value="Peptidase_S8"/>
    <property type="match status" value="1"/>
</dbReference>
<dbReference type="CDD" id="cd00306">
    <property type="entry name" value="Peptidases_S8_S53"/>
    <property type="match status" value="1"/>
</dbReference>
<dbReference type="Proteomes" id="UP000292036">
    <property type="component" value="Unassembled WGS sequence"/>
</dbReference>
<evidence type="ECO:0000259" key="2">
    <source>
        <dbReference type="Pfam" id="PF00082"/>
    </source>
</evidence>
<dbReference type="InterPro" id="IPR000209">
    <property type="entry name" value="Peptidase_S8/S53_dom"/>
</dbReference>
<dbReference type="InterPro" id="IPR036852">
    <property type="entry name" value="Peptidase_S8/S53_dom_sf"/>
</dbReference>
<dbReference type="GO" id="GO:0004252">
    <property type="term" value="F:serine-type endopeptidase activity"/>
    <property type="evidence" value="ECO:0007669"/>
    <property type="project" value="InterPro"/>
</dbReference>
<geneLocation type="plasmid" evidence="4">
    <name>pSM145A_Rh03</name>
</geneLocation>
<name>A0A4Q8XTR1_RHILE</name>
<dbReference type="AlphaFoldDB" id="A0A4Q8XTR1"/>
<geneLocation type="plasmid" evidence="3">
    <name>pSM151B_Rh03</name>
</geneLocation>
<dbReference type="RefSeq" id="WP_130671300.1">
    <property type="nucleotide sequence ID" value="NZ_SIOS01000007.1"/>
</dbReference>
<feature type="domain" description="Peptidase S8/S53" evidence="2">
    <location>
        <begin position="287"/>
        <end position="575"/>
    </location>
</feature>